<feature type="domain" description="Fe2OG dioxygenase" evidence="3">
    <location>
        <begin position="191"/>
        <end position="294"/>
    </location>
</feature>
<reference evidence="4 5" key="1">
    <citation type="submission" date="2016-10" db="EMBL/GenBank/DDBJ databases">
        <title>The genome sequence of Colletotrichum fioriniae PJ7.</title>
        <authorList>
            <person name="Baroncelli R."/>
        </authorList>
    </citation>
    <scope>NUCLEOTIDE SEQUENCE [LARGE SCALE GENOMIC DNA]</scope>
    <source>
        <strain evidence="4">Col 31</strain>
    </source>
</reference>
<dbReference type="InterPro" id="IPR026992">
    <property type="entry name" value="DIOX_N"/>
</dbReference>
<evidence type="ECO:0000256" key="2">
    <source>
        <dbReference type="RuleBase" id="RU003682"/>
    </source>
</evidence>
<comment type="similarity">
    <text evidence="1 2">Belongs to the iron/ascorbate-dependent oxidoreductase family.</text>
</comment>
<protein>
    <recommendedName>
        <fullName evidence="3">Fe2OG dioxygenase domain-containing protein</fullName>
    </recommendedName>
</protein>
<dbReference type="InterPro" id="IPR005123">
    <property type="entry name" value="Oxoglu/Fe-dep_dioxygenase_dom"/>
</dbReference>
<dbReference type="Proteomes" id="UP001239795">
    <property type="component" value="Unassembled WGS sequence"/>
</dbReference>
<sequence length="357" mass="39753">MPIPSIDFSAVFASDAGAKKILVEQLEAACRSHGFFQLTGHGIPQSLLDAALDQSKELFSLPLEVKENQQNRIRGWSANGAMSLWLLDLGGFNRGYERLRSQNFEALAQGDLKEGYYFGKDLRIDNPKVLERKFNLGPNKYPKDVTDPVQFRKVIDDYHAAMCVLAEIIIRTLCATIGNDDDWVSDFIDTPIAVLRLLHYPPQAPNASATERGIGAHTDFGAITILLQDMVGGLQVWDRASSEWIDVKPTEGALVVNLGNLMMRWTNDRYLSNLHRVINKSGRERYSIPFFFSGNPDFVVECFSKCRGDAGPKYPPVTVGEWISGRYADTYGTSKDDAFTELSSIDPSAASAYKPKE</sequence>
<dbReference type="InterPro" id="IPR050231">
    <property type="entry name" value="Iron_ascorbate_oxido_reductase"/>
</dbReference>
<comment type="caution">
    <text evidence="4">The sequence shown here is derived from an EMBL/GenBank/DDBJ whole genome shotgun (WGS) entry which is preliminary data.</text>
</comment>
<dbReference type="InterPro" id="IPR044861">
    <property type="entry name" value="IPNS-like_FE2OG_OXY"/>
</dbReference>
<dbReference type="AlphaFoldDB" id="A0AAI9XPC2"/>
<dbReference type="GO" id="GO:0016491">
    <property type="term" value="F:oxidoreductase activity"/>
    <property type="evidence" value="ECO:0007669"/>
    <property type="project" value="UniProtKB-KW"/>
</dbReference>
<evidence type="ECO:0000313" key="5">
    <source>
        <dbReference type="Proteomes" id="UP001239795"/>
    </source>
</evidence>
<dbReference type="GO" id="GO:0044283">
    <property type="term" value="P:small molecule biosynthetic process"/>
    <property type="evidence" value="ECO:0007669"/>
    <property type="project" value="UniProtKB-ARBA"/>
</dbReference>
<proteinExistence type="inferred from homology"/>
<dbReference type="Gene3D" id="2.60.120.330">
    <property type="entry name" value="B-lactam Antibiotic, Isopenicillin N Synthase, Chain"/>
    <property type="match status" value="1"/>
</dbReference>
<dbReference type="PRINTS" id="PR00682">
    <property type="entry name" value="IPNSYNTHASE"/>
</dbReference>
<evidence type="ECO:0000256" key="1">
    <source>
        <dbReference type="ARBA" id="ARBA00008056"/>
    </source>
</evidence>
<dbReference type="PANTHER" id="PTHR47990">
    <property type="entry name" value="2-OXOGLUTARATE (2OG) AND FE(II)-DEPENDENT OXYGENASE SUPERFAMILY PROTEIN-RELATED"/>
    <property type="match status" value="1"/>
</dbReference>
<evidence type="ECO:0000313" key="4">
    <source>
        <dbReference type="EMBL" id="KAK1458293.1"/>
    </source>
</evidence>
<dbReference type="InterPro" id="IPR027443">
    <property type="entry name" value="IPNS-like_sf"/>
</dbReference>
<dbReference type="EMBL" id="MLGG01000014">
    <property type="protein sequence ID" value="KAK1458293.1"/>
    <property type="molecule type" value="Genomic_DNA"/>
</dbReference>
<keyword evidence="5" id="KW-1185">Reference proteome</keyword>
<dbReference type="Pfam" id="PF14226">
    <property type="entry name" value="DIOX_N"/>
    <property type="match status" value="1"/>
</dbReference>
<keyword evidence="2" id="KW-0560">Oxidoreductase</keyword>
<keyword evidence="2" id="KW-0408">Iron</keyword>
<dbReference type="SUPFAM" id="SSF51197">
    <property type="entry name" value="Clavaminate synthase-like"/>
    <property type="match status" value="1"/>
</dbReference>
<organism evidence="4 5">
    <name type="scientific">Colletotrichum melonis</name>
    <dbReference type="NCBI Taxonomy" id="1209925"/>
    <lineage>
        <taxon>Eukaryota</taxon>
        <taxon>Fungi</taxon>
        <taxon>Dikarya</taxon>
        <taxon>Ascomycota</taxon>
        <taxon>Pezizomycotina</taxon>
        <taxon>Sordariomycetes</taxon>
        <taxon>Hypocreomycetidae</taxon>
        <taxon>Glomerellales</taxon>
        <taxon>Glomerellaceae</taxon>
        <taxon>Colletotrichum</taxon>
        <taxon>Colletotrichum acutatum species complex</taxon>
    </lineage>
</organism>
<dbReference type="GO" id="GO:0046872">
    <property type="term" value="F:metal ion binding"/>
    <property type="evidence" value="ECO:0007669"/>
    <property type="project" value="UniProtKB-KW"/>
</dbReference>
<accession>A0AAI9XPC2</accession>
<keyword evidence="2" id="KW-0479">Metal-binding</keyword>
<gene>
    <name evidence="4" type="ORF">CMEL01_15640</name>
</gene>
<dbReference type="Pfam" id="PF03171">
    <property type="entry name" value="2OG-FeII_Oxy"/>
    <property type="match status" value="1"/>
</dbReference>
<evidence type="ECO:0000259" key="3">
    <source>
        <dbReference type="PROSITE" id="PS51471"/>
    </source>
</evidence>
<name>A0AAI9XPC2_9PEZI</name>
<dbReference type="PROSITE" id="PS51471">
    <property type="entry name" value="FE2OG_OXY"/>
    <property type="match status" value="1"/>
</dbReference>